<dbReference type="PROSITE" id="PS50943">
    <property type="entry name" value="HTH_CROC1"/>
    <property type="match status" value="1"/>
</dbReference>
<dbReference type="GO" id="GO:0003677">
    <property type="term" value="F:DNA binding"/>
    <property type="evidence" value="ECO:0007669"/>
    <property type="project" value="InterPro"/>
</dbReference>
<dbReference type="PATRIC" id="fig|1423733.4.peg.1533"/>
<dbReference type="AlphaFoldDB" id="A0A0R2BC66"/>
<dbReference type="InterPro" id="IPR001387">
    <property type="entry name" value="Cro/C1-type_HTH"/>
</dbReference>
<dbReference type="Gene3D" id="1.25.40.10">
    <property type="entry name" value="Tetratricopeptide repeat domain"/>
    <property type="match status" value="1"/>
</dbReference>
<dbReference type="SMART" id="SM00530">
    <property type="entry name" value="HTH_XRE"/>
    <property type="match status" value="1"/>
</dbReference>
<dbReference type="STRING" id="33960.TY91_04925"/>
<reference evidence="2 3" key="1">
    <citation type="journal article" date="2015" name="Genome Announc.">
        <title>Expanding the biotechnology potential of lactobacilli through comparative genomics of 213 strains and associated genera.</title>
        <authorList>
            <person name="Sun Z."/>
            <person name="Harris H.M."/>
            <person name="McCann A."/>
            <person name="Guo C."/>
            <person name="Argimon S."/>
            <person name="Zhang W."/>
            <person name="Yang X."/>
            <person name="Jeffery I.B."/>
            <person name="Cooney J.C."/>
            <person name="Kagawa T.F."/>
            <person name="Liu W."/>
            <person name="Song Y."/>
            <person name="Salvetti E."/>
            <person name="Wrobel A."/>
            <person name="Rasinkangas P."/>
            <person name="Parkhill J."/>
            <person name="Rea M.C."/>
            <person name="O'Sullivan O."/>
            <person name="Ritari J."/>
            <person name="Douillard F.P."/>
            <person name="Paul Ross R."/>
            <person name="Yang R."/>
            <person name="Briner A.E."/>
            <person name="Felis G.E."/>
            <person name="de Vos W.M."/>
            <person name="Barrangou R."/>
            <person name="Klaenhammer T.R."/>
            <person name="Caufield P.W."/>
            <person name="Cui Y."/>
            <person name="Zhang H."/>
            <person name="O'Toole P.W."/>
        </authorList>
    </citation>
    <scope>NUCLEOTIDE SEQUENCE [LARGE SCALE GENOMIC DNA]</scope>
    <source>
        <strain evidence="2 3">DSM 20515</strain>
    </source>
</reference>
<proteinExistence type="predicted"/>
<dbReference type="Proteomes" id="UP000051845">
    <property type="component" value="Unassembled WGS sequence"/>
</dbReference>
<dbReference type="CDD" id="cd00093">
    <property type="entry name" value="HTH_XRE"/>
    <property type="match status" value="1"/>
</dbReference>
<evidence type="ECO:0000313" key="2">
    <source>
        <dbReference type="EMBL" id="KRM73267.1"/>
    </source>
</evidence>
<comment type="caution">
    <text evidence="2">The sequence shown here is derived from an EMBL/GenBank/DDBJ whole genome shotgun (WGS) entry which is preliminary data.</text>
</comment>
<evidence type="ECO:0000259" key="1">
    <source>
        <dbReference type="PROSITE" id="PS50943"/>
    </source>
</evidence>
<feature type="domain" description="HTH cro/C1-type" evidence="1">
    <location>
        <begin position="13"/>
        <end position="62"/>
    </location>
</feature>
<gene>
    <name evidence="2" type="ORF">FC82_GL001458</name>
</gene>
<dbReference type="InterPro" id="IPR011990">
    <property type="entry name" value="TPR-like_helical_dom_sf"/>
</dbReference>
<dbReference type="EMBL" id="AYYR01000129">
    <property type="protein sequence ID" value="KRM73267.1"/>
    <property type="molecule type" value="Genomic_DNA"/>
</dbReference>
<sequence length="304" mass="35269">MIKMNIKKFVDRRKELRISQVKMCEGICTQSTLSKFESSGRVPSLVILTQLCTRIGLTIDDLNSDEISSTNQIQKQLDTAERQLAMGDYQTVLQTISAIDEEQISPIPLRIQFYYLRGMLNALINRAPEVVLYDFSQILNDLDERHDTIFSQLAYVGSGLTYIRKQQFERAQFYFCKVNDFIKTQLEKPQSDDDPRRDDLRLLTLIFYTAYYYALQDQLKTSDELIDTGMNLCSIKHVTYYLPRLKFLAAENAIREKKEKDHVEGLMIEARVFAHLNKNQIITVKLAALRNRYAKGLDLKDLLP</sequence>
<protein>
    <submittedName>
        <fullName evidence="2">XRE family transcriptional regulator</fullName>
    </submittedName>
</protein>
<evidence type="ECO:0000313" key="3">
    <source>
        <dbReference type="Proteomes" id="UP000051845"/>
    </source>
</evidence>
<dbReference type="SUPFAM" id="SSF47413">
    <property type="entry name" value="lambda repressor-like DNA-binding domains"/>
    <property type="match status" value="1"/>
</dbReference>
<dbReference type="InterPro" id="IPR010982">
    <property type="entry name" value="Lambda_DNA-bd_dom_sf"/>
</dbReference>
<accession>A0A0R2BC66</accession>
<name>A0A0R2BC66_SECCO</name>
<organism evidence="2 3">
    <name type="scientific">Secundilactobacillus collinoides DSM 20515 = JCM 1123</name>
    <dbReference type="NCBI Taxonomy" id="1423733"/>
    <lineage>
        <taxon>Bacteria</taxon>
        <taxon>Bacillati</taxon>
        <taxon>Bacillota</taxon>
        <taxon>Bacilli</taxon>
        <taxon>Lactobacillales</taxon>
        <taxon>Lactobacillaceae</taxon>
        <taxon>Secundilactobacillus</taxon>
    </lineage>
</organism>